<gene>
    <name evidence="2" type="ORF">SAMN05444586_102116</name>
</gene>
<name>A0A1I6V600_9GAMM</name>
<keyword evidence="1" id="KW-0732">Signal</keyword>
<keyword evidence="3" id="KW-1185">Reference proteome</keyword>
<dbReference type="RefSeq" id="WP_074947096.1">
    <property type="nucleotide sequence ID" value="NZ_FOZU01000021.1"/>
</dbReference>
<evidence type="ECO:0000256" key="1">
    <source>
        <dbReference type="SAM" id="SignalP"/>
    </source>
</evidence>
<evidence type="ECO:0000313" key="2">
    <source>
        <dbReference type="EMBL" id="SFT09131.1"/>
    </source>
</evidence>
<accession>A0A1I6V600</accession>
<feature type="signal peptide" evidence="1">
    <location>
        <begin position="1"/>
        <end position="33"/>
    </location>
</feature>
<dbReference type="Proteomes" id="UP000182827">
    <property type="component" value="Unassembled WGS sequence"/>
</dbReference>
<dbReference type="EMBL" id="FOZU01000021">
    <property type="protein sequence ID" value="SFT09131.1"/>
    <property type="molecule type" value="Genomic_DNA"/>
</dbReference>
<evidence type="ECO:0000313" key="3">
    <source>
        <dbReference type="Proteomes" id="UP000182827"/>
    </source>
</evidence>
<feature type="chain" id="PRO_5010194999" evidence="1">
    <location>
        <begin position="34"/>
        <end position="899"/>
    </location>
</feature>
<proteinExistence type="predicted"/>
<dbReference type="AlphaFoldDB" id="A0A1I6V600"/>
<reference evidence="3" key="1">
    <citation type="submission" date="2016-10" db="EMBL/GenBank/DDBJ databases">
        <authorList>
            <person name="Varghese N."/>
            <person name="Submissions S."/>
        </authorList>
    </citation>
    <scope>NUCLEOTIDE SEQUENCE [LARGE SCALE GENOMIC DNA]</scope>
    <source>
        <strain evidence="3">ANC 5076</strain>
    </source>
</reference>
<protein>
    <submittedName>
        <fullName evidence="2">Conserved repeat domain-containing protein</fullName>
    </submittedName>
</protein>
<sequence>MNIMNTLDNFRTKIISLAVLVSTVLLMQPSSFAAVSTRQIISNMAIGEYTEEGSTVVQVSRSNLVQTTILPVYSVNLTANNAKTVVAGQTVYFSHTLTNTGNETDQYTFTVSNNTGDSYDLSNLSVFLDKNNDGVPDGAAMTSYALSEGESVGIIVAADVPSGATVSQNGLLTLNITSLNNASGNKTNIDTATVTNQSALTVRKKFSQTSVANGDVITVRLDYQNLSSVATGVVTLTDTLDSSLVYQSNSGENWNGIGVNPGIGNDPAGINYSVTSNVVSAVLTSVAANSVGYIEFKVKINQVAAGPINNTVGFQYDHDNDNNVSTLPIADVSNTAVVNVAPIYAVKINGSTSDVNNSTAITAASVMQGGELIFNNYVWNTGNSVDRFNLTLTGSTFPTGSQIEFYRADGVTPLLDSNGDGIPDTGLLPSSLMSPNTNLPIIVKVRLPSSYAVTSNTLFEVSLQAQSIADSSKISTIKDQGSLNPVAALVDLTNSPENNALGNGNIDNAGNAWKTVTTSTSINPVAGGQAIFPLKVTHTGVGTEYLLSANASSDFSSLTLPSGVNRVRFHVAQNGTNCTVLGAEIGKTSYLNDGESQLVCAVVEIDKINNSVTTPIYFRVLSASFVSGNNSSNPSQDTIKNAIAIQSVNAVAQVEFMPNSRGQVAPLGTVVYSHTLINNTNTDFSGNYSFLISDDQQAFNSTLFYDVNGNSVFDAGDLVMRSLADLPSGKLAAHQQVKLLLQVQNLAANNVTQANSTVVNLTNSSNSQVLASIVDVTTVAQAQLKLNKLQARDFDCNGTADEAYSANTLNIGQQANGQGQCVLYKVILTNTSAADLNRVFTFRDMTPAYTILSQSPVCTSCSSVNSPTVGQVGALTGTLNSVMANQSYEFNFGVRYVGQ</sequence>
<organism evidence="2 3">
    <name type="scientific">Acinetobacter bohemicus</name>
    <dbReference type="NCBI Taxonomy" id="1435036"/>
    <lineage>
        <taxon>Bacteria</taxon>
        <taxon>Pseudomonadati</taxon>
        <taxon>Pseudomonadota</taxon>
        <taxon>Gammaproteobacteria</taxon>
        <taxon>Moraxellales</taxon>
        <taxon>Moraxellaceae</taxon>
        <taxon>Acinetobacter</taxon>
    </lineage>
</organism>